<accession>A0A182IJX4</accession>
<evidence type="ECO:0000313" key="3">
    <source>
        <dbReference type="EnsemblMetazoa" id="AATE000574-PA.1"/>
    </source>
</evidence>
<dbReference type="VEuPathDB" id="VectorBase:AATE000574"/>
<organism evidence="3">
    <name type="scientific">Anopheles atroparvus</name>
    <name type="common">European mosquito</name>
    <dbReference type="NCBI Taxonomy" id="41427"/>
    <lineage>
        <taxon>Eukaryota</taxon>
        <taxon>Metazoa</taxon>
        <taxon>Ecdysozoa</taxon>
        <taxon>Arthropoda</taxon>
        <taxon>Hexapoda</taxon>
        <taxon>Insecta</taxon>
        <taxon>Pterygota</taxon>
        <taxon>Neoptera</taxon>
        <taxon>Endopterygota</taxon>
        <taxon>Diptera</taxon>
        <taxon>Nematocera</taxon>
        <taxon>Culicoidea</taxon>
        <taxon>Culicidae</taxon>
        <taxon>Anophelinae</taxon>
        <taxon>Anopheles</taxon>
    </lineage>
</organism>
<feature type="transmembrane region" description="Helical" evidence="2">
    <location>
        <begin position="38"/>
        <end position="57"/>
    </location>
</feature>
<feature type="compositionally biased region" description="Low complexity" evidence="1">
    <location>
        <begin position="149"/>
        <end position="161"/>
    </location>
</feature>
<name>A0A182IJX4_ANOAO</name>
<evidence type="ECO:0000256" key="2">
    <source>
        <dbReference type="SAM" id="Phobius"/>
    </source>
</evidence>
<dbReference type="EnsemblMetazoa" id="AATE000574-RA">
    <property type="protein sequence ID" value="AATE000574-PA.1"/>
    <property type="gene ID" value="AATE000574"/>
</dbReference>
<reference evidence="3" key="1">
    <citation type="submission" date="2022-08" db="UniProtKB">
        <authorList>
            <consortium name="EnsemblMetazoa"/>
        </authorList>
    </citation>
    <scope>IDENTIFICATION</scope>
    <source>
        <strain evidence="3">EBRO</strain>
    </source>
</reference>
<proteinExistence type="predicted"/>
<feature type="region of interest" description="Disordered" evidence="1">
    <location>
        <begin position="182"/>
        <end position="211"/>
    </location>
</feature>
<keyword evidence="2" id="KW-1133">Transmembrane helix</keyword>
<keyword evidence="2" id="KW-0472">Membrane</keyword>
<evidence type="ECO:0000256" key="1">
    <source>
        <dbReference type="SAM" id="MobiDB-lite"/>
    </source>
</evidence>
<dbReference type="AlphaFoldDB" id="A0A182IJX4"/>
<sequence>MPRTDRKSISQSIDFGCTVQLSTALPYRTSLHREMASSMYLCVLTVALVFVCAAHGLESYFETENSESHECSLGEDNRLPYPYALHGQPPPLGDKCGDCGFVIVEKRHHYCIPGKSVIKVLRRKPTCNCKTPTGPRDFYGAESKVVPSYVSSGGSQGPSPVAEAMSSSDQVSRMLRTLISDRAGYGTGDSEKAATPQYRTLDENSASRTYN</sequence>
<feature type="region of interest" description="Disordered" evidence="1">
    <location>
        <begin position="149"/>
        <end position="169"/>
    </location>
</feature>
<keyword evidence="2" id="KW-0812">Transmembrane</keyword>
<protein>
    <submittedName>
        <fullName evidence="3">Uncharacterized protein</fullName>
    </submittedName>
</protein>